<dbReference type="InterPro" id="IPR044910">
    <property type="entry name" value="TM_1086_SG_dom"/>
</dbReference>
<feature type="domain" description="DUF4438" evidence="2">
    <location>
        <begin position="184"/>
        <end position="303"/>
    </location>
</feature>
<organism evidence="3 4">
    <name type="scientific">Spongiactinospora gelatinilytica</name>
    <dbReference type="NCBI Taxonomy" id="2666298"/>
    <lineage>
        <taxon>Bacteria</taxon>
        <taxon>Bacillati</taxon>
        <taxon>Actinomycetota</taxon>
        <taxon>Actinomycetes</taxon>
        <taxon>Streptosporangiales</taxon>
        <taxon>Streptosporangiaceae</taxon>
        <taxon>Spongiactinospora</taxon>
    </lineage>
</organism>
<accession>A0A2W2G0C0</accession>
<evidence type="ECO:0000313" key="3">
    <source>
        <dbReference type="EMBL" id="PZG30388.1"/>
    </source>
</evidence>
<sequence length="310" mass="32153">MERLRHRSRAARARLPLRPGGRCAVKVGNNADRLVTQVLAGEVWPPLADRNGYRVDADGRPFLLPGMGGVTLGAHPGDPATGYAADHLEPGLSIRHRDPDANMALQFLSCVGNVVRLADGTEGVVIGQHAYVLADFPEPVPAGVTVGDQVTVLARGQGLRLADHPLLTVKNCSPDLLARMPGGTRADGRLEVHVAARVPAEAMGAGVGMPSEFANTDLMGAYAGLSADLSLGLEGLRVGDFVALEDADHSYGRGHRAGHVTIGVISTGHCLLFGHGPGPSTLISGPAAAFHLVDDPDANLAALYPEGAAI</sequence>
<dbReference type="Pfam" id="PF14505">
    <property type="entry name" value="DUF4438"/>
    <property type="match status" value="1"/>
</dbReference>
<feature type="domain" description="DUF4438" evidence="1">
    <location>
        <begin position="53"/>
        <end position="177"/>
    </location>
</feature>
<dbReference type="AlphaFoldDB" id="A0A2W2G0C0"/>
<dbReference type="Gene3D" id="2.40.10.170">
    <property type="match status" value="1"/>
</dbReference>
<dbReference type="Gene3D" id="4.10.1180.10">
    <property type="entry name" value="tm1086 domain"/>
    <property type="match status" value="1"/>
</dbReference>
<dbReference type="Proteomes" id="UP000248544">
    <property type="component" value="Unassembled WGS sequence"/>
</dbReference>
<dbReference type="EMBL" id="POUA01000352">
    <property type="protein sequence ID" value="PZG30388.1"/>
    <property type="molecule type" value="Genomic_DNA"/>
</dbReference>
<dbReference type="Pfam" id="PF20999">
    <property type="entry name" value="DUF4438_C"/>
    <property type="match status" value="1"/>
</dbReference>
<reference evidence="3 4" key="1">
    <citation type="submission" date="2018-01" db="EMBL/GenBank/DDBJ databases">
        <title>Draft genome sequence of Sphaerisporangium sp. 7K107.</title>
        <authorList>
            <person name="Sahin N."/>
            <person name="Saygin H."/>
            <person name="Ay H."/>
        </authorList>
    </citation>
    <scope>NUCLEOTIDE SEQUENCE [LARGE SCALE GENOMIC DNA]</scope>
    <source>
        <strain evidence="3 4">7K107</strain>
    </source>
</reference>
<protein>
    <submittedName>
        <fullName evidence="3">DUF4438 domain-containing protein</fullName>
    </submittedName>
</protein>
<keyword evidence="4" id="KW-1185">Reference proteome</keyword>
<evidence type="ECO:0000259" key="2">
    <source>
        <dbReference type="Pfam" id="PF20999"/>
    </source>
</evidence>
<dbReference type="InterPro" id="IPR029433">
    <property type="entry name" value="DUF4438_N"/>
</dbReference>
<evidence type="ECO:0000313" key="4">
    <source>
        <dbReference type="Proteomes" id="UP000248544"/>
    </source>
</evidence>
<gene>
    <name evidence="3" type="ORF">C1I98_31200</name>
</gene>
<evidence type="ECO:0000259" key="1">
    <source>
        <dbReference type="Pfam" id="PF14505"/>
    </source>
</evidence>
<dbReference type="InterPro" id="IPR048399">
    <property type="entry name" value="DUF4438_C"/>
</dbReference>
<comment type="caution">
    <text evidence="3">The sequence shown here is derived from an EMBL/GenBank/DDBJ whole genome shotgun (WGS) entry which is preliminary data.</text>
</comment>
<dbReference type="InterPro" id="IPR044909">
    <property type="entry name" value="TM_1086_sf"/>
</dbReference>
<name>A0A2W2G0C0_9ACTN</name>
<proteinExistence type="predicted"/>
<dbReference type="Gene3D" id="2.102.30.10">
    <property type="entry name" value="tm1086 (SG structure) domain"/>
    <property type="match status" value="1"/>
</dbReference>